<dbReference type="PANTHER" id="PTHR46499">
    <property type="entry name" value="QUEUINE TRNA-RIBOSYLTRANSFERASE"/>
    <property type="match status" value="1"/>
</dbReference>
<dbReference type="InterPro" id="IPR036511">
    <property type="entry name" value="TGT-like_sf"/>
</dbReference>
<name>A0A1G2MN99_9BACT</name>
<feature type="binding site" evidence="4">
    <location>
        <position position="360"/>
    </location>
    <ligand>
        <name>Zn(2+)</name>
        <dbReference type="ChEBI" id="CHEBI:29105"/>
    </ligand>
</feature>
<sequence>MSAITFTIEKRLPKFLGRAGRLETSHGVIETPAFVTVGTKATVKALTIEQIRDAGAEVVLANTYHLYFEPGEKIVKAAGGLGAFMGWNGPTMTDSGGFQAFSLGAAFEKGVGKISKRGISQEEKRSESLIEERSRDISIRPESPLATITEDGVSFKSYKDGSTHLFTPERSIDIQHDIGADIIFAFDECTSPDASEAYQKEALERTNRWAKRSLKRHQELQESERGSTFREIQSRTSGTPQALFGIVQGGRVPEFRRRSATFTSSLPFDGFGIGGSFDKKDIGTAIEWVNEILPEEKPRHLLGIGEPLDLFEAVQNGCDLFDCVTPTRLARNASLYTTQGKINILNAEFRSDLSPVDGTCRCYTCLNYTKAYLAHLFRSKELLSNTLASIHNLTFIISLVKGIRQAILEGTFSKMKEDFEKRYLS</sequence>
<feature type="binding site" evidence="4">
    <location>
        <position position="248"/>
    </location>
    <ligand>
        <name>substrate</name>
    </ligand>
</feature>
<keyword evidence="1 4" id="KW-0328">Glycosyltransferase</keyword>
<dbReference type="InterPro" id="IPR050076">
    <property type="entry name" value="ArchSynthase1/Queuine_TRR"/>
</dbReference>
<feature type="binding site" evidence="4">
    <location>
        <position position="187"/>
    </location>
    <ligand>
        <name>substrate</name>
    </ligand>
</feature>
<dbReference type="InterPro" id="IPR004803">
    <property type="entry name" value="TGT"/>
</dbReference>
<comment type="catalytic activity">
    <reaction evidence="4">
        <text>7-aminomethyl-7-carbaguanine + guanosine(34) in tRNA = 7-aminomethyl-7-carbaguanosine(34) in tRNA + guanine</text>
        <dbReference type="Rhea" id="RHEA:24104"/>
        <dbReference type="Rhea" id="RHEA-COMP:10341"/>
        <dbReference type="Rhea" id="RHEA-COMP:10342"/>
        <dbReference type="ChEBI" id="CHEBI:16235"/>
        <dbReference type="ChEBI" id="CHEBI:58703"/>
        <dbReference type="ChEBI" id="CHEBI:74269"/>
        <dbReference type="ChEBI" id="CHEBI:82833"/>
        <dbReference type="EC" id="2.4.2.29"/>
    </reaction>
</comment>
<dbReference type="InterPro" id="IPR002616">
    <property type="entry name" value="tRNA_ribo_trans-like"/>
</dbReference>
<comment type="subunit">
    <text evidence="4">Homodimer. Within each dimer, one monomer is responsible for RNA recognition and catalysis, while the other monomer binds to the replacement base PreQ1.</text>
</comment>
<feature type="binding site" evidence="4">
    <location>
        <begin position="94"/>
        <end position="98"/>
    </location>
    <ligand>
        <name>substrate</name>
    </ligand>
</feature>
<keyword evidence="4" id="KW-0671">Queuosine biosynthesis</keyword>
<protein>
    <recommendedName>
        <fullName evidence="4">Queuine tRNA-ribosyltransferase</fullName>
        <ecNumber evidence="4">2.4.2.29</ecNumber>
    </recommendedName>
    <alternativeName>
        <fullName evidence="4">Guanine insertion enzyme</fullName>
    </alternativeName>
    <alternativeName>
        <fullName evidence="4">tRNA-guanine transglycosylase</fullName>
    </alternativeName>
</protein>
<evidence type="ECO:0000313" key="6">
    <source>
        <dbReference type="EMBL" id="OHA25370.1"/>
    </source>
</evidence>
<feature type="region of interest" description="RNA binding; important for wobble base 34 recognition" evidence="4">
    <location>
        <begin position="327"/>
        <end position="331"/>
    </location>
</feature>
<comment type="similarity">
    <text evidence="4">Belongs to the queuine tRNA-ribosyltransferase family.</text>
</comment>
<comment type="caution">
    <text evidence="6">The sequence shown here is derived from an EMBL/GenBank/DDBJ whole genome shotgun (WGS) entry which is preliminary data.</text>
</comment>
<dbReference type="PANTHER" id="PTHR46499:SF1">
    <property type="entry name" value="QUEUINE TRNA-RIBOSYLTRANSFERASE"/>
    <property type="match status" value="1"/>
</dbReference>
<comment type="pathway">
    <text evidence="4">tRNA modification; tRNA-queuosine biosynthesis.</text>
</comment>
<keyword evidence="4" id="KW-0862">Zinc</keyword>
<dbReference type="GO" id="GO:0008479">
    <property type="term" value="F:tRNA-guanosine(34) queuine transglycosylase activity"/>
    <property type="evidence" value="ECO:0007669"/>
    <property type="project" value="UniProtKB-UniRule"/>
</dbReference>
<dbReference type="Proteomes" id="UP000177943">
    <property type="component" value="Unassembled WGS sequence"/>
</dbReference>
<evidence type="ECO:0000256" key="3">
    <source>
        <dbReference type="ARBA" id="ARBA00022694"/>
    </source>
</evidence>
<feature type="domain" description="tRNA-guanine(15) transglycosylase-like" evidence="5">
    <location>
        <begin position="17"/>
        <end position="111"/>
    </location>
</feature>
<dbReference type="HAMAP" id="MF_00168">
    <property type="entry name" value="Q_tRNA_Tgt"/>
    <property type="match status" value="1"/>
</dbReference>
<dbReference type="AlphaFoldDB" id="A0A1G2MN99"/>
<reference evidence="6 7" key="1">
    <citation type="journal article" date="2016" name="Nat. Commun.">
        <title>Thousands of microbial genomes shed light on interconnected biogeochemical processes in an aquifer system.</title>
        <authorList>
            <person name="Anantharaman K."/>
            <person name="Brown C.T."/>
            <person name="Hug L.A."/>
            <person name="Sharon I."/>
            <person name="Castelle C.J."/>
            <person name="Probst A.J."/>
            <person name="Thomas B.C."/>
            <person name="Singh A."/>
            <person name="Wilkins M.J."/>
            <person name="Karaoz U."/>
            <person name="Brodie E.L."/>
            <person name="Williams K.H."/>
            <person name="Hubbard S.S."/>
            <person name="Banfield J.F."/>
        </authorList>
    </citation>
    <scope>NUCLEOTIDE SEQUENCE [LARGE SCALE GENOMIC DNA]</scope>
</reference>
<dbReference type="GO" id="GO:0005737">
    <property type="term" value="C:cytoplasm"/>
    <property type="evidence" value="ECO:0007669"/>
    <property type="project" value="TreeGrafter"/>
</dbReference>
<feature type="domain" description="tRNA-guanine(15) transglycosylase-like" evidence="5">
    <location>
        <begin position="144"/>
        <end position="423"/>
    </location>
</feature>
<feature type="binding site" evidence="4">
    <location>
        <position position="391"/>
    </location>
    <ligand>
        <name>Zn(2+)</name>
        <dbReference type="ChEBI" id="CHEBI:29105"/>
    </ligand>
</feature>
<dbReference type="Gene3D" id="3.20.20.105">
    <property type="entry name" value="Queuine tRNA-ribosyltransferase-like"/>
    <property type="match status" value="1"/>
</dbReference>
<feature type="binding site" evidence="4">
    <location>
        <position position="365"/>
    </location>
    <ligand>
        <name>Zn(2+)</name>
        <dbReference type="ChEBI" id="CHEBI:29105"/>
    </ligand>
</feature>
<comment type="cofactor">
    <cofactor evidence="4">
        <name>Zn(2+)</name>
        <dbReference type="ChEBI" id="CHEBI:29105"/>
    </cofactor>
    <text evidence="4">Binds 1 zinc ion per subunit.</text>
</comment>
<keyword evidence="2 4" id="KW-0808">Transferase</keyword>
<dbReference type="NCBIfam" id="TIGR00449">
    <property type="entry name" value="tgt_general"/>
    <property type="match status" value="1"/>
</dbReference>
<feature type="active site" description="Proton acceptor" evidence="4">
    <location>
        <position position="94"/>
    </location>
</feature>
<feature type="region of interest" description="RNA binding" evidence="4">
    <location>
        <begin position="303"/>
        <end position="309"/>
    </location>
</feature>
<proteinExistence type="inferred from homology"/>
<feature type="binding site" evidence="4">
    <location>
        <position position="275"/>
    </location>
    <ligand>
        <name>substrate</name>
    </ligand>
</feature>
<dbReference type="SUPFAM" id="SSF51713">
    <property type="entry name" value="tRNA-guanine transglycosylase"/>
    <property type="match status" value="1"/>
</dbReference>
<dbReference type="EC" id="2.4.2.29" evidence="4"/>
<dbReference type="GO" id="GO:0046872">
    <property type="term" value="F:metal ion binding"/>
    <property type="evidence" value="ECO:0007669"/>
    <property type="project" value="UniProtKB-KW"/>
</dbReference>
<evidence type="ECO:0000256" key="2">
    <source>
        <dbReference type="ARBA" id="ARBA00022679"/>
    </source>
</evidence>
<dbReference type="NCBIfam" id="TIGR00430">
    <property type="entry name" value="Q_tRNA_tgt"/>
    <property type="match status" value="1"/>
</dbReference>
<organism evidence="6 7">
    <name type="scientific">Candidatus Taylorbacteria bacterium RIFCSPHIGHO2_02_FULL_45_35</name>
    <dbReference type="NCBI Taxonomy" id="1802311"/>
    <lineage>
        <taxon>Bacteria</taxon>
        <taxon>Candidatus Tayloriibacteriota</taxon>
    </lineage>
</organism>
<evidence type="ECO:0000313" key="7">
    <source>
        <dbReference type="Proteomes" id="UP000177943"/>
    </source>
</evidence>
<accession>A0A1G2MN99</accession>
<evidence type="ECO:0000259" key="5">
    <source>
        <dbReference type="Pfam" id="PF01702"/>
    </source>
</evidence>
<keyword evidence="4" id="KW-0479">Metal-binding</keyword>
<dbReference type="GO" id="GO:0008616">
    <property type="term" value="P:tRNA queuosine(34) biosynthetic process"/>
    <property type="evidence" value="ECO:0007669"/>
    <property type="project" value="UniProtKB-UniRule"/>
</dbReference>
<evidence type="ECO:0000256" key="1">
    <source>
        <dbReference type="ARBA" id="ARBA00022676"/>
    </source>
</evidence>
<feature type="binding site" evidence="4">
    <location>
        <position position="362"/>
    </location>
    <ligand>
        <name>Zn(2+)</name>
        <dbReference type="ChEBI" id="CHEBI:29105"/>
    </ligand>
</feature>
<evidence type="ECO:0000256" key="4">
    <source>
        <dbReference type="HAMAP-Rule" id="MF_00168"/>
    </source>
</evidence>
<dbReference type="Pfam" id="PF01702">
    <property type="entry name" value="TGT"/>
    <property type="match status" value="2"/>
</dbReference>
<gene>
    <name evidence="4" type="primary">tgt</name>
    <name evidence="6" type="ORF">A3D56_04035</name>
</gene>
<keyword evidence="3 4" id="KW-0819">tRNA processing</keyword>
<dbReference type="EMBL" id="MHRP01000050">
    <property type="protein sequence ID" value="OHA25370.1"/>
    <property type="molecule type" value="Genomic_DNA"/>
</dbReference>
<dbReference type="UniPathway" id="UPA00392"/>
<feature type="active site" description="Nucleophile" evidence="4">
    <location>
        <position position="322"/>
    </location>
</feature>
<comment type="function">
    <text evidence="4">Catalyzes the base-exchange of a guanine (G) residue with the queuine precursor 7-aminomethyl-7-deazaguanine (PreQ1) at position 34 (anticodon wobble position) in tRNAs with GU(N) anticodons (tRNA-Asp, -Asn, -His and -Tyr). Catalysis occurs through a double-displacement mechanism. The nucleophile active site attacks the C1' of nucleotide 34 to detach the guanine base from the RNA, forming a covalent enzyme-RNA intermediate. The proton acceptor active site deprotonates the incoming PreQ1, allowing a nucleophilic attack on the C1' of the ribose to form the product. After dissociation, two additional enzymatic reactions on the tRNA convert PreQ1 to queuine (Q), resulting in the hypermodified nucleoside queuosine (7-(((4,5-cis-dihydroxy-2-cyclopenten-1-yl)amino)methyl)-7-deazaguanosine).</text>
</comment>